<dbReference type="Gene3D" id="1.20.5.340">
    <property type="match status" value="1"/>
</dbReference>
<sequence>MSPNELRLETYIQQKSKFEDKIKEVILEVEKGDLELCRGFVEIRQAYETAHEQSIDISKISESIQEAKAKLSDCNATIHGNFEEVKIMNSEIANKQNRLQQTNNEIKELTAEASSKEERIKELQTRLKESNLKAIKTTPKRPKEK</sequence>
<name>A0A7S3N5C9_9SPIT</name>
<gene>
    <name evidence="2" type="ORF">EHAR0213_LOCUS1471</name>
</gene>
<evidence type="ECO:0000313" key="2">
    <source>
        <dbReference type="EMBL" id="CAE0342564.1"/>
    </source>
</evidence>
<reference evidence="2" key="1">
    <citation type="submission" date="2021-01" db="EMBL/GenBank/DDBJ databases">
        <authorList>
            <person name="Corre E."/>
            <person name="Pelletier E."/>
            <person name="Niang G."/>
            <person name="Scheremetjew M."/>
            <person name="Finn R."/>
            <person name="Kale V."/>
            <person name="Holt S."/>
            <person name="Cochrane G."/>
            <person name="Meng A."/>
            <person name="Brown T."/>
            <person name="Cohen L."/>
        </authorList>
    </citation>
    <scope>NUCLEOTIDE SEQUENCE</scope>
    <source>
        <strain evidence="2">FSP1.4</strain>
    </source>
</reference>
<organism evidence="2">
    <name type="scientific">Euplotes harpa</name>
    <dbReference type="NCBI Taxonomy" id="151035"/>
    <lineage>
        <taxon>Eukaryota</taxon>
        <taxon>Sar</taxon>
        <taxon>Alveolata</taxon>
        <taxon>Ciliophora</taxon>
        <taxon>Intramacronucleata</taxon>
        <taxon>Spirotrichea</taxon>
        <taxon>Hypotrichia</taxon>
        <taxon>Euplotida</taxon>
        <taxon>Euplotidae</taxon>
        <taxon>Euplotes</taxon>
    </lineage>
</organism>
<feature type="coiled-coil region" evidence="1">
    <location>
        <begin position="85"/>
        <end position="133"/>
    </location>
</feature>
<keyword evidence="1" id="KW-0175">Coiled coil</keyword>
<dbReference type="EMBL" id="HBII01003255">
    <property type="protein sequence ID" value="CAE0342564.1"/>
    <property type="molecule type" value="Transcribed_RNA"/>
</dbReference>
<protein>
    <submittedName>
        <fullName evidence="2">Uncharacterized protein</fullName>
    </submittedName>
</protein>
<proteinExistence type="predicted"/>
<evidence type="ECO:0000256" key="1">
    <source>
        <dbReference type="SAM" id="Coils"/>
    </source>
</evidence>
<dbReference type="AlphaFoldDB" id="A0A7S3N5C9"/>
<accession>A0A7S3N5C9</accession>